<evidence type="ECO:0000256" key="3">
    <source>
        <dbReference type="ARBA" id="ARBA00038471"/>
    </source>
</evidence>
<accession>A0A835PII4</accession>
<reference evidence="6 7" key="1">
    <citation type="journal article" date="2020" name="Nat. Food">
        <title>A phased Vanilla planifolia genome enables genetic improvement of flavour and production.</title>
        <authorList>
            <person name="Hasing T."/>
            <person name="Tang H."/>
            <person name="Brym M."/>
            <person name="Khazi F."/>
            <person name="Huang T."/>
            <person name="Chambers A.H."/>
        </authorList>
    </citation>
    <scope>NUCLEOTIDE SEQUENCE [LARGE SCALE GENOMIC DNA]</scope>
    <source>
        <tissue evidence="6">Leaf</tissue>
    </source>
</reference>
<dbReference type="SUPFAM" id="SSF101148">
    <property type="entry name" value="Plant invertase/pectin methylesterase inhibitor"/>
    <property type="match status" value="1"/>
</dbReference>
<dbReference type="Gene3D" id="1.20.140.40">
    <property type="entry name" value="Invertase/pectin methylesterase inhibitor family protein"/>
    <property type="match status" value="1"/>
</dbReference>
<dbReference type="PANTHER" id="PTHR35357">
    <property type="entry name" value="OS02G0537100 PROTEIN"/>
    <property type="match status" value="1"/>
</dbReference>
<organism evidence="6 7">
    <name type="scientific">Vanilla planifolia</name>
    <name type="common">Vanilla</name>
    <dbReference type="NCBI Taxonomy" id="51239"/>
    <lineage>
        <taxon>Eukaryota</taxon>
        <taxon>Viridiplantae</taxon>
        <taxon>Streptophyta</taxon>
        <taxon>Embryophyta</taxon>
        <taxon>Tracheophyta</taxon>
        <taxon>Spermatophyta</taxon>
        <taxon>Magnoliopsida</taxon>
        <taxon>Liliopsida</taxon>
        <taxon>Asparagales</taxon>
        <taxon>Orchidaceae</taxon>
        <taxon>Vanilloideae</taxon>
        <taxon>Vanilleae</taxon>
        <taxon>Vanilla</taxon>
    </lineage>
</organism>
<dbReference type="GO" id="GO:0004857">
    <property type="term" value="F:enzyme inhibitor activity"/>
    <property type="evidence" value="ECO:0007669"/>
    <property type="project" value="InterPro"/>
</dbReference>
<dbReference type="EMBL" id="JADCNL010000014">
    <property type="protein sequence ID" value="KAG0453045.1"/>
    <property type="molecule type" value="Genomic_DNA"/>
</dbReference>
<dbReference type="SMART" id="SM00856">
    <property type="entry name" value="PMEI"/>
    <property type="match status" value="1"/>
</dbReference>
<dbReference type="PANTHER" id="PTHR35357:SF8">
    <property type="entry name" value="OS01G0111000 PROTEIN"/>
    <property type="match status" value="1"/>
</dbReference>
<keyword evidence="7" id="KW-1185">Reference proteome</keyword>
<dbReference type="Proteomes" id="UP000636800">
    <property type="component" value="Unassembled WGS sequence"/>
</dbReference>
<dbReference type="InterPro" id="IPR034088">
    <property type="entry name" value="Pla_a_1-like"/>
</dbReference>
<evidence type="ECO:0000256" key="1">
    <source>
        <dbReference type="ARBA" id="ARBA00022729"/>
    </source>
</evidence>
<evidence type="ECO:0000313" key="7">
    <source>
        <dbReference type="Proteomes" id="UP000636800"/>
    </source>
</evidence>
<evidence type="ECO:0000256" key="4">
    <source>
        <dbReference type="SAM" id="SignalP"/>
    </source>
</evidence>
<comment type="caution">
    <text evidence="6">The sequence shown here is derived from an EMBL/GenBank/DDBJ whole genome shotgun (WGS) entry which is preliminary data.</text>
</comment>
<keyword evidence="1 4" id="KW-0732">Signal</keyword>
<evidence type="ECO:0000313" key="6">
    <source>
        <dbReference type="EMBL" id="KAG0453045.1"/>
    </source>
</evidence>
<gene>
    <name evidence="6" type="ORF">HPP92_025709</name>
</gene>
<dbReference type="CDD" id="cd15795">
    <property type="entry name" value="PMEI-Pla_a_1_like"/>
    <property type="match status" value="1"/>
</dbReference>
<name>A0A835PII4_VANPL</name>
<evidence type="ECO:0000259" key="5">
    <source>
        <dbReference type="SMART" id="SM00856"/>
    </source>
</evidence>
<feature type="chain" id="PRO_5032947245" description="Pectinesterase inhibitor domain-containing protein" evidence="4">
    <location>
        <begin position="24"/>
        <end position="162"/>
    </location>
</feature>
<comment type="similarity">
    <text evidence="3">Belongs to the PMEI family.</text>
</comment>
<feature type="signal peptide" evidence="4">
    <location>
        <begin position="1"/>
        <end position="23"/>
    </location>
</feature>
<sequence>MKLPSRLCLSGLFLLLLAVPSPAAETLNTICNFLGGDYITYDYCVSTLGANPESRTADGHRLAVIAVNLTVTNATAIRSRAEALSRTTADPIVSSSLRNCSALYGAAMPELLRSANATAAHNYTASSSDGRGGGVASPIRKENDAFSDLTTLAKAVNNYMAQ</sequence>
<keyword evidence="2" id="KW-1015">Disulfide bond</keyword>
<feature type="domain" description="Pectinesterase inhibitor" evidence="5">
    <location>
        <begin position="22"/>
        <end position="156"/>
    </location>
</feature>
<dbReference type="InterPro" id="IPR035513">
    <property type="entry name" value="Invertase/methylesterase_inhib"/>
</dbReference>
<dbReference type="NCBIfam" id="TIGR01614">
    <property type="entry name" value="PME_inhib"/>
    <property type="match status" value="1"/>
</dbReference>
<dbReference type="AlphaFoldDB" id="A0A835PII4"/>
<dbReference type="InterPro" id="IPR006501">
    <property type="entry name" value="Pectinesterase_inhib_dom"/>
</dbReference>
<protein>
    <recommendedName>
        <fullName evidence="5">Pectinesterase inhibitor domain-containing protein</fullName>
    </recommendedName>
</protein>
<dbReference type="Pfam" id="PF04043">
    <property type="entry name" value="PMEI"/>
    <property type="match status" value="1"/>
</dbReference>
<dbReference type="OrthoDB" id="3907302at2759"/>
<proteinExistence type="inferred from homology"/>
<evidence type="ECO:0000256" key="2">
    <source>
        <dbReference type="ARBA" id="ARBA00023157"/>
    </source>
</evidence>